<keyword evidence="3" id="KW-0067">ATP-binding</keyword>
<evidence type="ECO:0000256" key="2">
    <source>
        <dbReference type="ARBA" id="ARBA00022741"/>
    </source>
</evidence>
<gene>
    <name evidence="5" type="primary">tcpD</name>
    <name evidence="5" type="ORF">M951_chr294</name>
</gene>
<name>A0A060DAT5_9EUKA</name>
<dbReference type="PANTHER" id="PTHR11353">
    <property type="entry name" value="CHAPERONIN"/>
    <property type="match status" value="1"/>
</dbReference>
<sequence length="511" mass="59478">MKTKFNKTLFINKDILIIGFVVLSNLLKTSLGPYGKFKMIFFNSTKLYITKDSKLILNKIKFNKILHFIIKNILNNYHSAIKDGTISIITISSFMIKHVKTDVKNVLQLKKNISAIKINCKKTLNLIKILSFYNYKNFNSSFLFWWLFCVAKTSLSTKITINDSIILAKLCLIIAIRLRGISKIKSIKILTKLGGTANESFLDNCILIKTKHGCANDVYLENIRVITYSTISNKLENGILQKNIYFNDHNLEKFIKNEKGILKQKCKNIFKYGVTYLFTSSLIHDTMEEFFIKTFISTLDNCNQIDVNNLSKFLMNHDNTRSVQLFNHVIGVINLMEYVILDNYKYIIFEKISATNECTLVLRGSTKAFIKEINIMIFRIINNLIHVINDCRFLLSGCSVECKILNHLLYNVKYFQKNEKNKLMLMAMGVEEFLKHLFKNSFLNFNSLCTHLLSINIDYNNKNIYDLYYKFFLRSDKIGLCEPSKLKEQIYINSTELTEIISRVNIIFFNK</sequence>
<geneLocation type="nucleomorph" evidence="5"/>
<evidence type="ECO:0000256" key="4">
    <source>
        <dbReference type="ARBA" id="ARBA00023186"/>
    </source>
</evidence>
<dbReference type="GO" id="GO:0051082">
    <property type="term" value="F:unfolded protein binding"/>
    <property type="evidence" value="ECO:0007669"/>
    <property type="project" value="InterPro"/>
</dbReference>
<dbReference type="GO" id="GO:0140662">
    <property type="term" value="F:ATP-dependent protein folding chaperone"/>
    <property type="evidence" value="ECO:0007669"/>
    <property type="project" value="InterPro"/>
</dbReference>
<dbReference type="GO" id="GO:0016887">
    <property type="term" value="F:ATP hydrolysis activity"/>
    <property type="evidence" value="ECO:0007669"/>
    <property type="project" value="InterPro"/>
</dbReference>
<dbReference type="Gene3D" id="1.10.560.10">
    <property type="entry name" value="GroEL-like equatorial domain"/>
    <property type="match status" value="1"/>
</dbReference>
<evidence type="ECO:0000256" key="1">
    <source>
        <dbReference type="ARBA" id="ARBA00008020"/>
    </source>
</evidence>
<dbReference type="PROSITE" id="PS00750">
    <property type="entry name" value="TCP1_1"/>
    <property type="match status" value="1"/>
</dbReference>
<reference evidence="5 6" key="1">
    <citation type="journal article" date="2014" name="BMC Genomics">
        <title>Nucleomorph and plastid genome sequences of the chlorarachniophyte Lotharella oceanica: convergent reductive evolution and frequent recombination in nucleomorph-bearing algae.</title>
        <authorList>
            <person name="Tanifuji G."/>
            <person name="Onodera N.T."/>
            <person name="Brown M.W."/>
            <person name="Curtis B.A."/>
            <person name="Roger A.J."/>
            <person name="Ka-Shu Wong G."/>
            <person name="Melkonian M."/>
            <person name="Archibald J.M."/>
        </authorList>
    </citation>
    <scope>NUCLEOTIDE SEQUENCE [LARGE SCALE GENOMIC DNA]</scope>
    <source>
        <strain evidence="5 6">CCMP622</strain>
    </source>
</reference>
<dbReference type="Gene3D" id="3.30.260.10">
    <property type="entry name" value="TCP-1-like chaperonin intermediate domain"/>
    <property type="match status" value="1"/>
</dbReference>
<dbReference type="AlphaFoldDB" id="A0A060DAT5"/>
<dbReference type="SUPFAM" id="SSF52029">
    <property type="entry name" value="GroEL apical domain-like"/>
    <property type="match status" value="1"/>
</dbReference>
<dbReference type="InterPro" id="IPR027409">
    <property type="entry name" value="GroEL-like_apical_dom_sf"/>
</dbReference>
<dbReference type="Gene3D" id="3.50.7.10">
    <property type="entry name" value="GroEL"/>
    <property type="match status" value="1"/>
</dbReference>
<comment type="similarity">
    <text evidence="1">Belongs to the TCP-1 chaperonin family.</text>
</comment>
<evidence type="ECO:0000313" key="6">
    <source>
        <dbReference type="Proteomes" id="UP000243670"/>
    </source>
</evidence>
<accession>A0A060DAT5</accession>
<organism evidence="5 6">
    <name type="scientific">Lotharella oceanica</name>
    <dbReference type="NCBI Taxonomy" id="641309"/>
    <lineage>
        <taxon>Eukaryota</taxon>
        <taxon>Sar</taxon>
        <taxon>Rhizaria</taxon>
        <taxon>Cercozoa</taxon>
        <taxon>Chlorarachniophyceae</taxon>
        <taxon>Lotharella</taxon>
    </lineage>
</organism>
<dbReference type="EMBL" id="CP006628">
    <property type="protein sequence ID" value="AIB09792.1"/>
    <property type="molecule type" value="Genomic_DNA"/>
</dbReference>
<dbReference type="InterPro" id="IPR027410">
    <property type="entry name" value="TCP-1-like_intermed_sf"/>
</dbReference>
<evidence type="ECO:0000256" key="3">
    <source>
        <dbReference type="ARBA" id="ARBA00022840"/>
    </source>
</evidence>
<dbReference type="SUPFAM" id="SSF48592">
    <property type="entry name" value="GroEL equatorial domain-like"/>
    <property type="match status" value="1"/>
</dbReference>
<dbReference type="SUPFAM" id="SSF54849">
    <property type="entry name" value="GroEL-intermediate domain like"/>
    <property type="match status" value="1"/>
</dbReference>
<protein>
    <submittedName>
        <fullName evidence="5">T-complex protein 1, delta SU</fullName>
    </submittedName>
</protein>
<dbReference type="InterPro" id="IPR027413">
    <property type="entry name" value="GROEL-like_equatorial_sf"/>
</dbReference>
<dbReference type="InterPro" id="IPR017998">
    <property type="entry name" value="Chaperone_TCP-1"/>
</dbReference>
<dbReference type="InterPro" id="IPR002194">
    <property type="entry name" value="Chaperonin_TCP-1_CS"/>
</dbReference>
<proteinExistence type="inferred from homology"/>
<keyword evidence="5" id="KW-0542">Nucleomorph</keyword>
<keyword evidence="4" id="KW-0143">Chaperone</keyword>
<dbReference type="Proteomes" id="UP000243670">
    <property type="component" value="Nucleomorph 2"/>
</dbReference>
<dbReference type="InterPro" id="IPR002423">
    <property type="entry name" value="Cpn60/GroEL/TCP-1"/>
</dbReference>
<keyword evidence="2" id="KW-0547">Nucleotide-binding</keyword>
<dbReference type="GO" id="GO:0005524">
    <property type="term" value="F:ATP binding"/>
    <property type="evidence" value="ECO:0007669"/>
    <property type="project" value="UniProtKB-KW"/>
</dbReference>
<evidence type="ECO:0000313" key="5">
    <source>
        <dbReference type="EMBL" id="AIB09792.1"/>
    </source>
</evidence>
<dbReference type="Pfam" id="PF00118">
    <property type="entry name" value="Cpn60_TCP1"/>
    <property type="match status" value="1"/>
</dbReference>